<keyword evidence="3 6" id="KW-0812">Transmembrane</keyword>
<keyword evidence="5 6" id="KW-0472">Membrane</keyword>
<protein>
    <submittedName>
        <fullName evidence="8">MFS transporter, DHA2 family, methylenomycin A resistance protein</fullName>
    </submittedName>
</protein>
<evidence type="ECO:0000256" key="3">
    <source>
        <dbReference type="ARBA" id="ARBA00022692"/>
    </source>
</evidence>
<evidence type="ECO:0000259" key="7">
    <source>
        <dbReference type="PROSITE" id="PS50850"/>
    </source>
</evidence>
<feature type="transmembrane region" description="Helical" evidence="6">
    <location>
        <begin position="364"/>
        <end position="387"/>
    </location>
</feature>
<keyword evidence="4 6" id="KW-1133">Transmembrane helix</keyword>
<dbReference type="CDD" id="cd17321">
    <property type="entry name" value="MFS_MMR_MDR_like"/>
    <property type="match status" value="1"/>
</dbReference>
<keyword evidence="9" id="KW-1185">Reference proteome</keyword>
<evidence type="ECO:0000256" key="1">
    <source>
        <dbReference type="ARBA" id="ARBA00004141"/>
    </source>
</evidence>
<feature type="transmembrane region" description="Helical" evidence="6">
    <location>
        <begin position="115"/>
        <end position="133"/>
    </location>
</feature>
<dbReference type="InterPro" id="IPR036259">
    <property type="entry name" value="MFS_trans_sf"/>
</dbReference>
<name>A0A1T4M2S7_9HYPH</name>
<dbReference type="EMBL" id="FUWJ01000001">
    <property type="protein sequence ID" value="SJZ61014.1"/>
    <property type="molecule type" value="Genomic_DNA"/>
</dbReference>
<evidence type="ECO:0000313" key="9">
    <source>
        <dbReference type="Proteomes" id="UP000190092"/>
    </source>
</evidence>
<dbReference type="SUPFAM" id="SSF103473">
    <property type="entry name" value="MFS general substrate transporter"/>
    <property type="match status" value="1"/>
</dbReference>
<evidence type="ECO:0000256" key="2">
    <source>
        <dbReference type="ARBA" id="ARBA00022448"/>
    </source>
</evidence>
<evidence type="ECO:0000256" key="6">
    <source>
        <dbReference type="SAM" id="Phobius"/>
    </source>
</evidence>
<dbReference type="PROSITE" id="PS50850">
    <property type="entry name" value="MFS"/>
    <property type="match status" value="1"/>
</dbReference>
<feature type="transmembrane region" description="Helical" evidence="6">
    <location>
        <begin position="53"/>
        <end position="75"/>
    </location>
</feature>
<sequence>MSLIESASMRRESRLHILAILSLGFFVVQLDVGIVNLAVPAMAADLKASSAGLQWIVDAYTVSFAAAMPAAGAVADRLGGRRAYLAGLQLTLLASICCAAAPAIPYLIAARLMQGIAAAITVPASLSLLNYIFGGGRDLRSWAIGLWTSLGCIGLALGPVLGGAIVATATWRFVFLAALPCCALGLIGVRQCVPPTPASEHPRGIDYAGQALLAGALTAFTMAVVQFGARGFNQGRPTAALLLAIVAAVAFLRVQTHSAKPMMPPSLFRSAGFARAVTFGTISNLAYYGMLFSLSLHLQQGRKLDAFTTGLALLPLTATFILSNLVSIPVIRRWGLSRSIVAGGSVMGLGYASLFVWNDGLWTMIPGLVLIPAGMGVAIPAAMAIVLGSVRPDWSGTASAVLTTARQCGGAVGVAVFGSVGSARAADLTALHINAAVAALLLAGVTIMALGIPTEANRSRAMESGEV</sequence>
<evidence type="ECO:0000256" key="5">
    <source>
        <dbReference type="ARBA" id="ARBA00023136"/>
    </source>
</evidence>
<feature type="transmembrane region" description="Helical" evidence="6">
    <location>
        <begin position="273"/>
        <end position="294"/>
    </location>
</feature>
<dbReference type="Pfam" id="PF07690">
    <property type="entry name" value="MFS_1"/>
    <property type="match status" value="1"/>
</dbReference>
<dbReference type="GO" id="GO:0016020">
    <property type="term" value="C:membrane"/>
    <property type="evidence" value="ECO:0007669"/>
    <property type="project" value="UniProtKB-SubCell"/>
</dbReference>
<dbReference type="GO" id="GO:0022857">
    <property type="term" value="F:transmembrane transporter activity"/>
    <property type="evidence" value="ECO:0007669"/>
    <property type="project" value="InterPro"/>
</dbReference>
<dbReference type="STRING" id="225324.SAMN02745126_01841"/>
<feature type="transmembrane region" description="Helical" evidence="6">
    <location>
        <begin position="145"/>
        <end position="167"/>
    </location>
</feature>
<gene>
    <name evidence="8" type="ORF">SAMN02745126_01841</name>
</gene>
<dbReference type="InterPro" id="IPR011701">
    <property type="entry name" value="MFS"/>
</dbReference>
<feature type="transmembrane region" description="Helical" evidence="6">
    <location>
        <begin position="173"/>
        <end position="193"/>
    </location>
</feature>
<accession>A0A1T4M2S7</accession>
<dbReference type="InterPro" id="IPR020846">
    <property type="entry name" value="MFS_dom"/>
</dbReference>
<organism evidence="8 9">
    <name type="scientific">Enhydrobacter aerosaccus</name>
    <dbReference type="NCBI Taxonomy" id="225324"/>
    <lineage>
        <taxon>Bacteria</taxon>
        <taxon>Pseudomonadati</taxon>
        <taxon>Pseudomonadota</taxon>
        <taxon>Alphaproteobacteria</taxon>
        <taxon>Hyphomicrobiales</taxon>
        <taxon>Enhydrobacter</taxon>
    </lineage>
</organism>
<evidence type="ECO:0000256" key="4">
    <source>
        <dbReference type="ARBA" id="ARBA00022989"/>
    </source>
</evidence>
<dbReference type="RefSeq" id="WP_170920843.1">
    <property type="nucleotide sequence ID" value="NZ_FUWJ01000001.1"/>
</dbReference>
<proteinExistence type="predicted"/>
<dbReference type="PANTHER" id="PTHR42718">
    <property type="entry name" value="MAJOR FACILITATOR SUPERFAMILY MULTIDRUG TRANSPORTER MFSC"/>
    <property type="match status" value="1"/>
</dbReference>
<feature type="transmembrane region" description="Helical" evidence="6">
    <location>
        <begin position="306"/>
        <end position="328"/>
    </location>
</feature>
<feature type="transmembrane region" description="Helical" evidence="6">
    <location>
        <begin position="235"/>
        <end position="252"/>
    </location>
</feature>
<dbReference type="Proteomes" id="UP000190092">
    <property type="component" value="Unassembled WGS sequence"/>
</dbReference>
<reference evidence="9" key="1">
    <citation type="submission" date="2017-02" db="EMBL/GenBank/DDBJ databases">
        <authorList>
            <person name="Varghese N."/>
            <person name="Submissions S."/>
        </authorList>
    </citation>
    <scope>NUCLEOTIDE SEQUENCE [LARGE SCALE GENOMIC DNA]</scope>
    <source>
        <strain evidence="9">ATCC 27094</strain>
    </source>
</reference>
<feature type="transmembrane region" description="Helical" evidence="6">
    <location>
        <begin position="340"/>
        <end position="358"/>
    </location>
</feature>
<comment type="subcellular location">
    <subcellularLocation>
        <location evidence="1">Membrane</location>
        <topology evidence="1">Multi-pass membrane protein</topology>
    </subcellularLocation>
</comment>
<evidence type="ECO:0000313" key="8">
    <source>
        <dbReference type="EMBL" id="SJZ61014.1"/>
    </source>
</evidence>
<dbReference type="PANTHER" id="PTHR42718:SF9">
    <property type="entry name" value="MAJOR FACILITATOR SUPERFAMILY MULTIDRUG TRANSPORTER MFSC"/>
    <property type="match status" value="1"/>
</dbReference>
<feature type="transmembrane region" description="Helical" evidence="6">
    <location>
        <begin position="87"/>
        <end position="109"/>
    </location>
</feature>
<feature type="transmembrane region" description="Helical" evidence="6">
    <location>
        <begin position="205"/>
        <end position="229"/>
    </location>
</feature>
<dbReference type="Gene3D" id="1.20.1250.20">
    <property type="entry name" value="MFS general substrate transporter like domains"/>
    <property type="match status" value="1"/>
</dbReference>
<dbReference type="AlphaFoldDB" id="A0A1T4M2S7"/>
<feature type="domain" description="Major facilitator superfamily (MFS) profile" evidence="7">
    <location>
        <begin position="17"/>
        <end position="456"/>
    </location>
</feature>
<dbReference type="Gene3D" id="1.20.1720.10">
    <property type="entry name" value="Multidrug resistance protein D"/>
    <property type="match status" value="1"/>
</dbReference>
<keyword evidence="2" id="KW-0813">Transport</keyword>
<feature type="transmembrane region" description="Helical" evidence="6">
    <location>
        <begin position="432"/>
        <end position="452"/>
    </location>
</feature>